<dbReference type="Proteomes" id="UP000317371">
    <property type="component" value="Unassembled WGS sequence"/>
</dbReference>
<evidence type="ECO:0000313" key="2">
    <source>
        <dbReference type="Proteomes" id="UP000317371"/>
    </source>
</evidence>
<dbReference type="RefSeq" id="WP_141612517.1">
    <property type="nucleotide sequence ID" value="NZ_VIGC02000052.1"/>
</dbReference>
<dbReference type="OrthoDB" id="4276066at2"/>
<accession>A0A540V8Q1</accession>
<dbReference type="AlphaFoldDB" id="A0A540V8Q1"/>
<dbReference type="InParanoid" id="A0A540V8Q1"/>
<evidence type="ECO:0008006" key="3">
    <source>
        <dbReference type="Google" id="ProtNLM"/>
    </source>
</evidence>
<organism evidence="1 2">
    <name type="scientific">Litorilinea aerophila</name>
    <dbReference type="NCBI Taxonomy" id="1204385"/>
    <lineage>
        <taxon>Bacteria</taxon>
        <taxon>Bacillati</taxon>
        <taxon>Chloroflexota</taxon>
        <taxon>Caldilineae</taxon>
        <taxon>Caldilineales</taxon>
        <taxon>Caldilineaceae</taxon>
        <taxon>Litorilinea</taxon>
    </lineage>
</organism>
<gene>
    <name evidence="1" type="ORF">FKZ61_22940</name>
</gene>
<reference evidence="1 2" key="1">
    <citation type="submission" date="2019-06" db="EMBL/GenBank/DDBJ databases">
        <title>Genome sequence of Litorilinea aerophila BAA-2444.</title>
        <authorList>
            <person name="Maclea K.S."/>
            <person name="Maurais E.G."/>
            <person name="Iannazzi L.C."/>
        </authorList>
    </citation>
    <scope>NUCLEOTIDE SEQUENCE [LARGE SCALE GENOMIC DNA]</scope>
    <source>
        <strain evidence="1 2">ATCC BAA-2444</strain>
    </source>
</reference>
<protein>
    <recommendedName>
        <fullName evidence="3">Response regulator transcription factor</fullName>
    </recommendedName>
</protein>
<comment type="caution">
    <text evidence="1">The sequence shown here is derived from an EMBL/GenBank/DDBJ whole genome shotgun (WGS) entry which is preliminary data.</text>
</comment>
<dbReference type="EMBL" id="VIGC01000052">
    <property type="protein sequence ID" value="TQE93092.1"/>
    <property type="molecule type" value="Genomic_DNA"/>
</dbReference>
<sequence>MFRQLLQRALARTSDRQVILEVDNTQQAELLLEQVPVHWLVLSLGPAGEIPAVALRLMARHPHLSLLAIAVDQGQMEVMLARPGQPHRHVPLKDAGLASLLSILHQGEQAPEIAAFTGSA</sequence>
<proteinExistence type="predicted"/>
<evidence type="ECO:0000313" key="1">
    <source>
        <dbReference type="EMBL" id="TQE93092.1"/>
    </source>
</evidence>
<keyword evidence="2" id="KW-1185">Reference proteome</keyword>
<name>A0A540V8Q1_9CHLR</name>